<reference evidence="9" key="1">
    <citation type="submission" date="2016-11" db="UniProtKB">
        <authorList>
            <consortium name="WormBaseParasite"/>
        </authorList>
    </citation>
    <scope>IDENTIFICATION</scope>
    <source>
        <strain evidence="9">pt0022</strain>
    </source>
</reference>
<organism evidence="9">
    <name type="scientific">Wuchereria bancrofti</name>
    <dbReference type="NCBI Taxonomy" id="6293"/>
    <lineage>
        <taxon>Eukaryota</taxon>
        <taxon>Metazoa</taxon>
        <taxon>Ecdysozoa</taxon>
        <taxon>Nematoda</taxon>
        <taxon>Chromadorea</taxon>
        <taxon>Rhabditida</taxon>
        <taxon>Spirurina</taxon>
        <taxon>Spiruromorpha</taxon>
        <taxon>Filarioidea</taxon>
        <taxon>Onchocercidae</taxon>
        <taxon>Wuchereria</taxon>
    </lineage>
</organism>
<dbReference type="Gene3D" id="3.20.20.100">
    <property type="entry name" value="NADP-dependent oxidoreductase domain"/>
    <property type="match status" value="1"/>
</dbReference>
<dbReference type="AlphaFoldDB" id="A0A1I8EZ00"/>
<protein>
    <recommendedName>
        <fullName evidence="7">GCS light chain</fullName>
    </recommendedName>
    <alternativeName>
        <fullName evidence="5">Gamma-ECS regulatory subunit</fullName>
    </alternativeName>
    <alternativeName>
        <fullName evidence="8">Gamma-glutamylcysteine synthetase regulatory subunit</fullName>
    </alternativeName>
    <alternativeName>
        <fullName evidence="6">Glutamate--cysteine ligase modifier subunit</fullName>
    </alternativeName>
</protein>
<evidence type="ECO:0000256" key="1">
    <source>
        <dbReference type="ARBA" id="ARBA00005006"/>
    </source>
</evidence>
<evidence type="ECO:0000256" key="5">
    <source>
        <dbReference type="ARBA" id="ARBA00030406"/>
    </source>
</evidence>
<evidence type="ECO:0000256" key="4">
    <source>
        <dbReference type="ARBA" id="ARBA00022684"/>
    </source>
</evidence>
<dbReference type="GO" id="GO:0017109">
    <property type="term" value="C:glutamate-cysteine ligase complex"/>
    <property type="evidence" value="ECO:0007669"/>
    <property type="project" value="TreeGrafter"/>
</dbReference>
<comment type="pathway">
    <text evidence="1">Sulfur metabolism; glutathione biosynthesis; glutathione from L-cysteine and L-glutamate: step 1/2.</text>
</comment>
<proteinExistence type="inferred from homology"/>
<evidence type="ECO:0000256" key="3">
    <source>
        <dbReference type="ARBA" id="ARBA00011532"/>
    </source>
</evidence>
<evidence type="ECO:0000256" key="2">
    <source>
        <dbReference type="ARBA" id="ARBA00008612"/>
    </source>
</evidence>
<dbReference type="WBParaSite" id="maker-PairedContig_774-snap-gene-1.19-mRNA-1">
    <property type="protein sequence ID" value="maker-PairedContig_774-snap-gene-1.19-mRNA-1"/>
    <property type="gene ID" value="maker-PairedContig_774-snap-gene-1.19"/>
</dbReference>
<accession>A0A1I8EZ00</accession>
<dbReference type="GO" id="GO:0030234">
    <property type="term" value="F:enzyme regulator activity"/>
    <property type="evidence" value="ECO:0007669"/>
    <property type="project" value="TreeGrafter"/>
</dbReference>
<dbReference type="SUPFAM" id="SSF51430">
    <property type="entry name" value="NAD(P)-linked oxidoreductase"/>
    <property type="match status" value="1"/>
</dbReference>
<sequence length="312" mass="35836">MSLSFVPGSYVIPLSSFLAIIVKQPFIVAESGPVRMSTKVNQSSMEIISQVQKSSAVRLNTGNIQRHPELFRQMFRNSAEELVAALEHQLDGPNGPDLETRPDGTVMLTRDSENCRLNTIEKNDMKITLKDIDPSVPTEVEEWLSHILPFWTQLETLVRTHKVNTLGVADLDYEQLKALYESTNDHRPMIDHYSTEHCCTVPPELREYAKQKDIQLLTHNDPNLYSINERLDATTRKLFGNEHFDLLFIARLTVWLRSRSIIVGKGYILKKIPKIHTIEISRSRFRGFFGTMCPPTIHILDKIKKKKKLQDE</sequence>
<comment type="subunit">
    <text evidence="3">Heterodimer of a catalytic heavy chain and a regulatory light chain.</text>
</comment>
<dbReference type="GO" id="GO:0006750">
    <property type="term" value="P:glutathione biosynthetic process"/>
    <property type="evidence" value="ECO:0007669"/>
    <property type="project" value="UniProtKB-UniPathway"/>
</dbReference>
<dbReference type="InterPro" id="IPR036812">
    <property type="entry name" value="NAD(P)_OxRdtase_dom_sf"/>
</dbReference>
<comment type="similarity">
    <text evidence="2">Belongs to the aldo/keto reductase family. Glutamate--cysteine ligase light chain subfamily.</text>
</comment>
<evidence type="ECO:0000256" key="7">
    <source>
        <dbReference type="ARBA" id="ARBA00031732"/>
    </source>
</evidence>
<dbReference type="UniPathway" id="UPA00142">
    <property type="reaction ID" value="UER00209"/>
</dbReference>
<dbReference type="PANTHER" id="PTHR13295:SF4">
    <property type="entry name" value="GLUTAMATE--CYSTEINE LIGASE REGULATORY SUBUNIT"/>
    <property type="match status" value="1"/>
</dbReference>
<name>A0A1I8EZ00_WUCBA</name>
<dbReference type="InterPro" id="IPR032963">
    <property type="entry name" value="Gclm"/>
</dbReference>
<evidence type="ECO:0000256" key="6">
    <source>
        <dbReference type="ARBA" id="ARBA00031154"/>
    </source>
</evidence>
<keyword evidence="4" id="KW-0317">Glutathione biosynthesis</keyword>
<dbReference type="GO" id="GO:0035226">
    <property type="term" value="F:glutamate-cysteine ligase catalytic subunit binding"/>
    <property type="evidence" value="ECO:0007669"/>
    <property type="project" value="InterPro"/>
</dbReference>
<dbReference type="STRING" id="6293.A0A1I8EZ00"/>
<evidence type="ECO:0000256" key="8">
    <source>
        <dbReference type="ARBA" id="ARBA00032926"/>
    </source>
</evidence>
<dbReference type="PANTHER" id="PTHR13295">
    <property type="entry name" value="GLUTAMATE CYSTEINE LIGASE REGULATORY SUBUNIT"/>
    <property type="match status" value="1"/>
</dbReference>
<evidence type="ECO:0000313" key="9">
    <source>
        <dbReference type="WBParaSite" id="maker-PairedContig_774-snap-gene-1.19-mRNA-1"/>
    </source>
</evidence>